<proteinExistence type="predicted"/>
<organism evidence="1 2">
    <name type="scientific">Caldovatus aquaticus</name>
    <dbReference type="NCBI Taxonomy" id="2865671"/>
    <lineage>
        <taxon>Bacteria</taxon>
        <taxon>Pseudomonadati</taxon>
        <taxon>Pseudomonadota</taxon>
        <taxon>Alphaproteobacteria</taxon>
        <taxon>Acetobacterales</taxon>
        <taxon>Roseomonadaceae</taxon>
        <taxon>Caldovatus</taxon>
    </lineage>
</organism>
<keyword evidence="2" id="KW-1185">Reference proteome</keyword>
<dbReference type="Proteomes" id="UP001519924">
    <property type="component" value="Unassembled WGS sequence"/>
</dbReference>
<accession>A0ABS7F5J0</accession>
<gene>
    <name evidence="1" type="ORF">K1J50_15505</name>
</gene>
<evidence type="ECO:0000313" key="2">
    <source>
        <dbReference type="Proteomes" id="UP001519924"/>
    </source>
</evidence>
<comment type="caution">
    <text evidence="1">The sequence shown here is derived from an EMBL/GenBank/DDBJ whole genome shotgun (WGS) entry which is preliminary data.</text>
</comment>
<dbReference type="RefSeq" id="WP_220118670.1">
    <property type="nucleotide sequence ID" value="NZ_JAHZUY010000058.1"/>
</dbReference>
<evidence type="ECO:0000313" key="1">
    <source>
        <dbReference type="EMBL" id="MBW8270890.1"/>
    </source>
</evidence>
<dbReference type="EMBL" id="JAHZUY010000058">
    <property type="protein sequence ID" value="MBW8270890.1"/>
    <property type="molecule type" value="Genomic_DNA"/>
</dbReference>
<name>A0ABS7F5J0_9PROT</name>
<reference evidence="1 2" key="1">
    <citation type="submission" date="2021-08" db="EMBL/GenBank/DDBJ databases">
        <title>Caldovatus sediminis gen. nov., sp. nov., a moderately thermophilic bacterium isolated from a hot spring.</title>
        <authorList>
            <person name="Hu C.-J."/>
            <person name="Li W.-J."/>
            <person name="Xian W.-D."/>
        </authorList>
    </citation>
    <scope>NUCLEOTIDE SEQUENCE [LARGE SCALE GENOMIC DNA]</scope>
    <source>
        <strain evidence="1 2">SYSU G05006</strain>
    </source>
</reference>
<sequence>MPIFLLAPREDALGDPDWEASLHVGPCLVAAADEGSARRYADCAFCRAVIERRPGQSRLPASPWSQPRLVRAEAIADPRLLGEELPEGFVKACSRTGVPVTVRAPAAPPH</sequence>
<protein>
    <submittedName>
        <fullName evidence="1">Uncharacterized protein</fullName>
    </submittedName>
</protein>